<evidence type="ECO:0000256" key="6">
    <source>
        <dbReference type="SAM" id="Phobius"/>
    </source>
</evidence>
<evidence type="ECO:0000256" key="1">
    <source>
        <dbReference type="ARBA" id="ARBA00004141"/>
    </source>
</evidence>
<evidence type="ECO:0000313" key="7">
    <source>
        <dbReference type="EMBL" id="PVY61374.1"/>
    </source>
</evidence>
<comment type="subcellular location">
    <subcellularLocation>
        <location evidence="1">Membrane</location>
        <topology evidence="1">Multi-pass membrane protein</topology>
    </subcellularLocation>
</comment>
<gene>
    <name evidence="7" type="ORF">C7440_2924</name>
</gene>
<keyword evidence="3 6" id="KW-0812">Transmembrane</keyword>
<dbReference type="Pfam" id="PF01594">
    <property type="entry name" value="AI-2E_transport"/>
    <property type="match status" value="1"/>
</dbReference>
<keyword evidence="5 6" id="KW-0472">Membrane</keyword>
<dbReference type="GO" id="GO:0055085">
    <property type="term" value="P:transmembrane transport"/>
    <property type="evidence" value="ECO:0007669"/>
    <property type="project" value="TreeGrafter"/>
</dbReference>
<feature type="transmembrane region" description="Helical" evidence="6">
    <location>
        <begin position="144"/>
        <end position="167"/>
    </location>
</feature>
<dbReference type="OrthoDB" id="9799225at2"/>
<dbReference type="STRING" id="1231391.GCA_000308195_00896"/>
<protein>
    <submittedName>
        <fullName evidence="7">Putative PurR-regulated permease PerM</fullName>
    </submittedName>
</protein>
<dbReference type="AlphaFoldDB" id="A0A2U1CK71"/>
<keyword evidence="4 6" id="KW-1133">Transmembrane helix</keyword>
<feature type="transmembrane region" description="Helical" evidence="6">
    <location>
        <begin position="238"/>
        <end position="260"/>
    </location>
</feature>
<comment type="similarity">
    <text evidence="2">Belongs to the autoinducer-2 exporter (AI-2E) (TC 2.A.86) family.</text>
</comment>
<dbReference type="PANTHER" id="PTHR21716">
    <property type="entry name" value="TRANSMEMBRANE PROTEIN"/>
    <property type="match status" value="1"/>
</dbReference>
<evidence type="ECO:0000256" key="5">
    <source>
        <dbReference type="ARBA" id="ARBA00023136"/>
    </source>
</evidence>
<proteinExistence type="inferred from homology"/>
<feature type="transmembrane region" description="Helical" evidence="6">
    <location>
        <begin position="267"/>
        <end position="285"/>
    </location>
</feature>
<feature type="transmembrane region" description="Helical" evidence="6">
    <location>
        <begin position="203"/>
        <end position="226"/>
    </location>
</feature>
<feature type="transmembrane region" description="Helical" evidence="6">
    <location>
        <begin position="305"/>
        <end position="332"/>
    </location>
</feature>
<reference evidence="7 8" key="1">
    <citation type="submission" date="2018-04" db="EMBL/GenBank/DDBJ databases">
        <title>Genomic Encyclopedia of Type Strains, Phase IV (KMG-IV): sequencing the most valuable type-strain genomes for metagenomic binning, comparative biology and taxonomic classification.</title>
        <authorList>
            <person name="Goeker M."/>
        </authorList>
    </citation>
    <scope>NUCLEOTIDE SEQUENCE [LARGE SCALE GENOMIC DNA]</scope>
    <source>
        <strain evidence="7 8">DSM 10065</strain>
    </source>
</reference>
<feature type="transmembrane region" description="Helical" evidence="6">
    <location>
        <begin position="74"/>
        <end position="100"/>
    </location>
</feature>
<sequence>MRRSRTDRTSLHDHTELRVSVRIICCILVLGLLHVASSVFIPLAFALFTIALVAPVHHWLHLRMPAPLASLLTLLMTVAGLAVFLLLAGWGFSLIAQWIIVNAARLQSLFVLQTESLHPHGTMLMGMFLDNFNASWLLRAVQEIALRVNSMVGLFVLTIIFVALGLFELDGAAGHVENLLGRRSSRRWALAARQISSKLRRYMIIRTLASVLTGLTVWLFAMYAGLELATAWGGLAFLLNYIPFLGPLVATVFPTLFAFVQYETWQAALGVFLALNFIQVIYGSYMEPRLAGNAFSLSPLMVMVAVFFGGLVWGIPGVFIGVPVLITVMTALVPRRAIRRRSCGFPSEEVNDGKQCR</sequence>
<dbReference type="Proteomes" id="UP000246145">
    <property type="component" value="Unassembled WGS sequence"/>
</dbReference>
<name>A0A2U1CK71_9BURK</name>
<dbReference type="RefSeq" id="WP_116519030.1">
    <property type="nucleotide sequence ID" value="NZ_JACCEX010000004.1"/>
</dbReference>
<feature type="transmembrane region" description="Helical" evidence="6">
    <location>
        <begin position="21"/>
        <end position="54"/>
    </location>
</feature>
<dbReference type="GO" id="GO:0016020">
    <property type="term" value="C:membrane"/>
    <property type="evidence" value="ECO:0007669"/>
    <property type="project" value="UniProtKB-SubCell"/>
</dbReference>
<comment type="caution">
    <text evidence="7">The sequence shown here is derived from an EMBL/GenBank/DDBJ whole genome shotgun (WGS) entry which is preliminary data.</text>
</comment>
<dbReference type="PANTHER" id="PTHR21716:SF64">
    <property type="entry name" value="AI-2 TRANSPORT PROTEIN TQSA"/>
    <property type="match status" value="1"/>
</dbReference>
<accession>A0A2U1CK71</accession>
<organism evidence="7 8">
    <name type="scientific">Pusillimonas noertemannii</name>
    <dbReference type="NCBI Taxonomy" id="305977"/>
    <lineage>
        <taxon>Bacteria</taxon>
        <taxon>Pseudomonadati</taxon>
        <taxon>Pseudomonadota</taxon>
        <taxon>Betaproteobacteria</taxon>
        <taxon>Burkholderiales</taxon>
        <taxon>Alcaligenaceae</taxon>
        <taxon>Pusillimonas</taxon>
    </lineage>
</organism>
<evidence type="ECO:0000313" key="8">
    <source>
        <dbReference type="Proteomes" id="UP000246145"/>
    </source>
</evidence>
<evidence type="ECO:0000256" key="2">
    <source>
        <dbReference type="ARBA" id="ARBA00009773"/>
    </source>
</evidence>
<dbReference type="EMBL" id="QEKO01000004">
    <property type="protein sequence ID" value="PVY61374.1"/>
    <property type="molecule type" value="Genomic_DNA"/>
</dbReference>
<keyword evidence="8" id="KW-1185">Reference proteome</keyword>
<evidence type="ECO:0000256" key="3">
    <source>
        <dbReference type="ARBA" id="ARBA00022692"/>
    </source>
</evidence>
<evidence type="ECO:0000256" key="4">
    <source>
        <dbReference type="ARBA" id="ARBA00022989"/>
    </source>
</evidence>
<dbReference type="InterPro" id="IPR002549">
    <property type="entry name" value="AI-2E-like"/>
</dbReference>